<reference evidence="2 3" key="1">
    <citation type="submission" date="2015-05" db="EMBL/GenBank/DDBJ databases">
        <title>Distinctive expansion of gene families associated with plant cell wall degradation and secondary metabolism in the genomes of grapevine trunk pathogens.</title>
        <authorList>
            <person name="Lawrence D.P."/>
            <person name="Travadon R."/>
            <person name="Rolshausen P.E."/>
            <person name="Baumgartner K."/>
        </authorList>
    </citation>
    <scope>NUCLEOTIDE SEQUENCE [LARGE SCALE GENOMIC DNA]</scope>
    <source>
        <strain evidence="2">DA912</strain>
    </source>
</reference>
<dbReference type="Proteomes" id="UP000034680">
    <property type="component" value="Unassembled WGS sequence"/>
</dbReference>
<gene>
    <name evidence="2" type="ORF">UCDDA912_g08887</name>
</gene>
<keyword evidence="1" id="KW-0732">Signal</keyword>
<feature type="chain" id="PRO_5002543978" evidence="1">
    <location>
        <begin position="19"/>
        <end position="103"/>
    </location>
</feature>
<protein>
    <submittedName>
        <fullName evidence="2">Uncharacterized protein</fullName>
    </submittedName>
</protein>
<keyword evidence="3" id="KW-1185">Reference proteome</keyword>
<accession>A0A0G2FAD9</accession>
<evidence type="ECO:0000313" key="2">
    <source>
        <dbReference type="EMBL" id="KKY31164.1"/>
    </source>
</evidence>
<sequence length="103" mass="11597">MLFKQTIIVAFMAATTLADLHHIAYCRGEEYVWGHDIDSAATDCACTAYKNRNKGTDWWNTCPDCTYDGLYCKSKMKHIGGDEITYYCKKICHAKGAVTDKSV</sequence>
<dbReference type="EMBL" id="LCUC01000408">
    <property type="protein sequence ID" value="KKY31164.1"/>
    <property type="molecule type" value="Genomic_DNA"/>
</dbReference>
<dbReference type="OrthoDB" id="3489571at2759"/>
<comment type="caution">
    <text evidence="2">The sequence shown here is derived from an EMBL/GenBank/DDBJ whole genome shotgun (WGS) entry which is preliminary data.</text>
</comment>
<evidence type="ECO:0000256" key="1">
    <source>
        <dbReference type="SAM" id="SignalP"/>
    </source>
</evidence>
<name>A0A0G2FAD9_9PEZI</name>
<feature type="signal peptide" evidence="1">
    <location>
        <begin position="1"/>
        <end position="18"/>
    </location>
</feature>
<proteinExistence type="predicted"/>
<organism evidence="2 3">
    <name type="scientific">Diaporthe ampelina</name>
    <dbReference type="NCBI Taxonomy" id="1214573"/>
    <lineage>
        <taxon>Eukaryota</taxon>
        <taxon>Fungi</taxon>
        <taxon>Dikarya</taxon>
        <taxon>Ascomycota</taxon>
        <taxon>Pezizomycotina</taxon>
        <taxon>Sordariomycetes</taxon>
        <taxon>Sordariomycetidae</taxon>
        <taxon>Diaporthales</taxon>
        <taxon>Diaporthaceae</taxon>
        <taxon>Diaporthe</taxon>
    </lineage>
</organism>
<evidence type="ECO:0000313" key="3">
    <source>
        <dbReference type="Proteomes" id="UP000034680"/>
    </source>
</evidence>
<dbReference type="AlphaFoldDB" id="A0A0G2FAD9"/>
<reference evidence="2 3" key="2">
    <citation type="submission" date="2015-05" db="EMBL/GenBank/DDBJ databases">
        <authorList>
            <person name="Morales-Cruz A."/>
            <person name="Amrine K.C."/>
            <person name="Cantu D."/>
        </authorList>
    </citation>
    <scope>NUCLEOTIDE SEQUENCE [LARGE SCALE GENOMIC DNA]</scope>
    <source>
        <strain evidence="2">DA912</strain>
    </source>
</reference>